<protein>
    <submittedName>
        <fullName evidence="1">Uncharacterized protein</fullName>
    </submittedName>
</protein>
<comment type="caution">
    <text evidence="1">The sequence shown here is derived from an EMBL/GenBank/DDBJ whole genome shotgun (WGS) entry which is preliminary data.</text>
</comment>
<dbReference type="RefSeq" id="WP_002728799.1">
    <property type="nucleotide sequence ID" value="NZ_CAHP01000021.1"/>
</dbReference>
<accession>H8FT91</accession>
<evidence type="ECO:0000313" key="2">
    <source>
        <dbReference type="Proteomes" id="UP000004169"/>
    </source>
</evidence>
<proteinExistence type="predicted"/>
<evidence type="ECO:0000313" key="1">
    <source>
        <dbReference type="EMBL" id="CCG41579.1"/>
    </source>
</evidence>
<organism evidence="1 2">
    <name type="scientific">Magnetospirillum molischianum DSM 120</name>
    <dbReference type="NCBI Taxonomy" id="1150626"/>
    <lineage>
        <taxon>Bacteria</taxon>
        <taxon>Pseudomonadati</taxon>
        <taxon>Pseudomonadota</taxon>
        <taxon>Alphaproteobacteria</taxon>
        <taxon>Rhodospirillales</taxon>
        <taxon>Rhodospirillaceae</taxon>
        <taxon>Magnetospirillum</taxon>
    </lineage>
</organism>
<gene>
    <name evidence="1" type="ORF">PHAMO_280113</name>
</gene>
<dbReference type="EMBL" id="CAHP01000021">
    <property type="protein sequence ID" value="CCG41579.1"/>
    <property type="molecule type" value="Genomic_DNA"/>
</dbReference>
<reference evidence="1 2" key="1">
    <citation type="journal article" date="2012" name="J. Bacteriol.">
        <title>Draft Genome Sequence of the Purple Photosynthetic Bacterium Phaeospirillum molischianum DSM120, a Particularly Versatile Bacterium.</title>
        <authorList>
            <person name="Duquesne K."/>
            <person name="Prima V."/>
            <person name="Ji B."/>
            <person name="Rouy Z."/>
            <person name="Medigue C."/>
            <person name="Talla E."/>
            <person name="Sturgis J.N."/>
        </authorList>
    </citation>
    <scope>NUCLEOTIDE SEQUENCE [LARGE SCALE GENOMIC DNA]</scope>
    <source>
        <strain evidence="2">DSM120</strain>
    </source>
</reference>
<name>H8FT91_MAGML</name>
<dbReference type="AlphaFoldDB" id="H8FT91"/>
<dbReference type="STRING" id="1150626.PHAMO_280113"/>
<dbReference type="Proteomes" id="UP000004169">
    <property type="component" value="Unassembled WGS sequence"/>
</dbReference>
<sequence>MSAPARSLALLPLIRDQFPALDCRDGQATADALTSLALALGRAGLTWTDLAELVTEGAFHLVARDRASAPEGRWPELGDLLGLLLGRLNGDLSASERRQLERLSMKWDAGTPLHNRDAGTIHRTFRRIVLAGVTP</sequence>
<keyword evidence="2" id="KW-1185">Reference proteome</keyword>